<proteinExistence type="predicted"/>
<feature type="compositionally biased region" description="Polar residues" evidence="1">
    <location>
        <begin position="42"/>
        <end position="66"/>
    </location>
</feature>
<reference evidence="2 3" key="1">
    <citation type="journal article" date="2023" name="Plants (Basel)">
        <title>Bridging the Gap: Combining Genomics and Transcriptomics Approaches to Understand Stylosanthes scabra, an Orphan Legume from the Brazilian Caatinga.</title>
        <authorList>
            <person name="Ferreira-Neto J.R.C."/>
            <person name="da Silva M.D."/>
            <person name="Binneck E."/>
            <person name="de Melo N.F."/>
            <person name="da Silva R.H."/>
            <person name="de Melo A.L.T.M."/>
            <person name="Pandolfi V."/>
            <person name="Bustamante F.O."/>
            <person name="Brasileiro-Vidal A.C."/>
            <person name="Benko-Iseppon A.M."/>
        </authorList>
    </citation>
    <scope>NUCLEOTIDE SEQUENCE [LARGE SCALE GENOMIC DNA]</scope>
    <source>
        <tissue evidence="2">Leaves</tissue>
    </source>
</reference>
<organism evidence="2 3">
    <name type="scientific">Stylosanthes scabra</name>
    <dbReference type="NCBI Taxonomy" id="79078"/>
    <lineage>
        <taxon>Eukaryota</taxon>
        <taxon>Viridiplantae</taxon>
        <taxon>Streptophyta</taxon>
        <taxon>Embryophyta</taxon>
        <taxon>Tracheophyta</taxon>
        <taxon>Spermatophyta</taxon>
        <taxon>Magnoliopsida</taxon>
        <taxon>eudicotyledons</taxon>
        <taxon>Gunneridae</taxon>
        <taxon>Pentapetalae</taxon>
        <taxon>rosids</taxon>
        <taxon>fabids</taxon>
        <taxon>Fabales</taxon>
        <taxon>Fabaceae</taxon>
        <taxon>Papilionoideae</taxon>
        <taxon>50 kb inversion clade</taxon>
        <taxon>dalbergioids sensu lato</taxon>
        <taxon>Dalbergieae</taxon>
        <taxon>Pterocarpus clade</taxon>
        <taxon>Stylosanthes</taxon>
    </lineage>
</organism>
<dbReference type="EMBL" id="JASCZI010242306">
    <property type="protein sequence ID" value="MED6210572.1"/>
    <property type="molecule type" value="Genomic_DNA"/>
</dbReference>
<sequence>LQDWKKLHSEAWPNHSMQHPHLPTQTSSTPRRVTPRLGAPEPTSNTSKPHTYPSHISLQHCSSTPKRATPRLRVNKPTPPHFPSPLPQRLGVQSNT</sequence>
<accession>A0ABU6YJK4</accession>
<keyword evidence="3" id="KW-1185">Reference proteome</keyword>
<comment type="caution">
    <text evidence="2">The sequence shown here is derived from an EMBL/GenBank/DDBJ whole genome shotgun (WGS) entry which is preliminary data.</text>
</comment>
<evidence type="ECO:0000313" key="2">
    <source>
        <dbReference type="EMBL" id="MED6210572.1"/>
    </source>
</evidence>
<dbReference type="Proteomes" id="UP001341840">
    <property type="component" value="Unassembled WGS sequence"/>
</dbReference>
<gene>
    <name evidence="2" type="ORF">PIB30_065375</name>
</gene>
<evidence type="ECO:0000313" key="3">
    <source>
        <dbReference type="Proteomes" id="UP001341840"/>
    </source>
</evidence>
<feature type="non-terminal residue" evidence="2">
    <location>
        <position position="1"/>
    </location>
</feature>
<feature type="region of interest" description="Disordered" evidence="1">
    <location>
        <begin position="1"/>
        <end position="96"/>
    </location>
</feature>
<name>A0ABU6YJK4_9FABA</name>
<protein>
    <submittedName>
        <fullName evidence="2">Uncharacterized protein</fullName>
    </submittedName>
</protein>
<evidence type="ECO:0000256" key="1">
    <source>
        <dbReference type="SAM" id="MobiDB-lite"/>
    </source>
</evidence>
<feature type="compositionally biased region" description="Pro residues" evidence="1">
    <location>
        <begin position="77"/>
        <end position="86"/>
    </location>
</feature>